<dbReference type="OrthoDB" id="8123202at2759"/>
<dbReference type="GO" id="GO:0000976">
    <property type="term" value="F:transcription cis-regulatory region binding"/>
    <property type="evidence" value="ECO:0007669"/>
    <property type="project" value="TreeGrafter"/>
</dbReference>
<evidence type="ECO:0000313" key="6">
    <source>
        <dbReference type="Proteomes" id="UP000677054"/>
    </source>
</evidence>
<name>A0A7R9AJR8_9CRUS</name>
<evidence type="ECO:0000259" key="4">
    <source>
        <dbReference type="Pfam" id="PF03466"/>
    </source>
</evidence>
<dbReference type="GO" id="GO:0006355">
    <property type="term" value="P:regulation of DNA-templated transcription"/>
    <property type="evidence" value="ECO:0007669"/>
    <property type="project" value="InterPro"/>
</dbReference>
<keyword evidence="2" id="KW-0805">Transcription regulation</keyword>
<dbReference type="PANTHER" id="PTHR30126:SF6">
    <property type="entry name" value="HTH-TYPE TRANSCRIPTIONAL REGULATOR CYSB-RELATED"/>
    <property type="match status" value="1"/>
</dbReference>
<sequence>MQGTGTFSIATTHTQARHVLPTPIAKLRKNFPQVSISLHQGTPDQVAHMVLEDIAELGIATESLGNYANLVTLPCYHWHHVLIVPKGHALTQLKKPISLKQLGSYPLITYHPTFTGRTRIDQAFARADIKPHIVLEAIDSDVIKTYVRSGLGLGIITEVAAGPDLKPDLIALPAAHLFGANTTYIAFKRGTYLRQFVYSF</sequence>
<dbReference type="Proteomes" id="UP000677054">
    <property type="component" value="Unassembled WGS sequence"/>
</dbReference>
<dbReference type="EMBL" id="CAJPEV010038690">
    <property type="protein sequence ID" value="CAG0909825.1"/>
    <property type="molecule type" value="Genomic_DNA"/>
</dbReference>
<gene>
    <name evidence="5" type="ORF">DSTB1V02_LOCUS15360</name>
</gene>
<evidence type="ECO:0000313" key="5">
    <source>
        <dbReference type="EMBL" id="CAD7255615.1"/>
    </source>
</evidence>
<dbReference type="InterPro" id="IPR037423">
    <property type="entry name" value="CysB_PBP2"/>
</dbReference>
<dbReference type="PANTHER" id="PTHR30126">
    <property type="entry name" value="HTH-TYPE TRANSCRIPTIONAL REGULATOR"/>
    <property type="match status" value="1"/>
</dbReference>
<accession>A0A7R9AJR8</accession>
<dbReference type="Pfam" id="PF03466">
    <property type="entry name" value="LysR_substrate"/>
    <property type="match status" value="1"/>
</dbReference>
<dbReference type="Gene3D" id="3.40.190.10">
    <property type="entry name" value="Periplasmic binding protein-like II"/>
    <property type="match status" value="2"/>
</dbReference>
<dbReference type="GO" id="GO:0019344">
    <property type="term" value="P:cysteine biosynthetic process"/>
    <property type="evidence" value="ECO:0007669"/>
    <property type="project" value="TreeGrafter"/>
</dbReference>
<comment type="similarity">
    <text evidence="1">Belongs to the LysR transcriptional regulatory family.</text>
</comment>
<keyword evidence="3" id="KW-0804">Transcription</keyword>
<evidence type="ECO:0000256" key="1">
    <source>
        <dbReference type="ARBA" id="ARBA00009437"/>
    </source>
</evidence>
<feature type="non-terminal residue" evidence="5">
    <location>
        <position position="200"/>
    </location>
</feature>
<dbReference type="InterPro" id="IPR005119">
    <property type="entry name" value="LysR_subst-bd"/>
</dbReference>
<evidence type="ECO:0000256" key="2">
    <source>
        <dbReference type="ARBA" id="ARBA00023015"/>
    </source>
</evidence>
<dbReference type="AlphaFoldDB" id="A0A7R9AJR8"/>
<reference evidence="5" key="1">
    <citation type="submission" date="2020-11" db="EMBL/GenBank/DDBJ databases">
        <authorList>
            <person name="Tran Van P."/>
        </authorList>
    </citation>
    <scope>NUCLEOTIDE SEQUENCE</scope>
</reference>
<organism evidence="5">
    <name type="scientific">Darwinula stevensoni</name>
    <dbReference type="NCBI Taxonomy" id="69355"/>
    <lineage>
        <taxon>Eukaryota</taxon>
        <taxon>Metazoa</taxon>
        <taxon>Ecdysozoa</taxon>
        <taxon>Arthropoda</taxon>
        <taxon>Crustacea</taxon>
        <taxon>Oligostraca</taxon>
        <taxon>Ostracoda</taxon>
        <taxon>Podocopa</taxon>
        <taxon>Podocopida</taxon>
        <taxon>Darwinulocopina</taxon>
        <taxon>Darwinuloidea</taxon>
        <taxon>Darwinulidae</taxon>
        <taxon>Darwinula</taxon>
    </lineage>
</organism>
<feature type="domain" description="LysR substrate-binding" evidence="4">
    <location>
        <begin position="4"/>
        <end position="195"/>
    </location>
</feature>
<dbReference type="EMBL" id="LR938208">
    <property type="protein sequence ID" value="CAD7255615.1"/>
    <property type="molecule type" value="Genomic_DNA"/>
</dbReference>
<dbReference type="CDD" id="cd08413">
    <property type="entry name" value="PBP2_CysB_like"/>
    <property type="match status" value="1"/>
</dbReference>
<protein>
    <recommendedName>
        <fullName evidence="4">LysR substrate-binding domain-containing protein</fullName>
    </recommendedName>
</protein>
<proteinExistence type="inferred from homology"/>
<keyword evidence="6" id="KW-1185">Reference proteome</keyword>
<dbReference type="SUPFAM" id="SSF53850">
    <property type="entry name" value="Periplasmic binding protein-like II"/>
    <property type="match status" value="1"/>
</dbReference>
<evidence type="ECO:0000256" key="3">
    <source>
        <dbReference type="ARBA" id="ARBA00023163"/>
    </source>
</evidence>